<evidence type="ECO:0000313" key="7">
    <source>
        <dbReference type="Proteomes" id="UP000032366"/>
    </source>
</evidence>
<evidence type="ECO:0000313" key="8">
    <source>
        <dbReference type="Proteomes" id="UP000254100"/>
    </source>
</evidence>
<dbReference type="EMBL" id="JXWY01000135">
    <property type="protein sequence ID" value="KIX89909.1"/>
    <property type="molecule type" value="Genomic_DNA"/>
</dbReference>
<dbReference type="InterPro" id="IPR022770">
    <property type="entry name" value="IucA/IucC-like_C"/>
</dbReference>
<dbReference type="Proteomes" id="UP000032366">
    <property type="component" value="Unassembled WGS sequence"/>
</dbReference>
<gene>
    <name evidence="6" type="primary">iucC_1</name>
    <name evidence="6" type="ORF">NCTC13832_01868</name>
    <name evidence="5" type="ORF">TP70_10480</name>
</gene>
<dbReference type="GO" id="GO:0016881">
    <property type="term" value="F:acid-amino acid ligase activity"/>
    <property type="evidence" value="ECO:0007669"/>
    <property type="project" value="UniProtKB-ARBA"/>
</dbReference>
<name>A0A0D6XM89_9STAP</name>
<evidence type="ECO:0000313" key="5">
    <source>
        <dbReference type="EMBL" id="KIX89909.1"/>
    </source>
</evidence>
<evidence type="ECO:0000259" key="3">
    <source>
        <dbReference type="Pfam" id="PF04183"/>
    </source>
</evidence>
<dbReference type="STRING" id="569857.TP70_10480"/>
<feature type="domain" description="Aerobactin siderophore biosynthesis IucA/IucC N-terminal" evidence="3">
    <location>
        <begin position="160"/>
        <end position="381"/>
    </location>
</feature>
<dbReference type="AlphaFoldDB" id="A0A0D6XM89"/>
<keyword evidence="7" id="KW-1185">Reference proteome</keyword>
<dbReference type="EC" id="6.3.2.-" evidence="6"/>
<evidence type="ECO:0000256" key="1">
    <source>
        <dbReference type="ARBA" id="ARBA00004924"/>
    </source>
</evidence>
<dbReference type="Pfam" id="PF04183">
    <property type="entry name" value="IucA_IucC"/>
    <property type="match status" value="1"/>
</dbReference>
<feature type="domain" description="Aerobactin siderophore biosynthesis IucA/IucC-like C-terminal" evidence="4">
    <location>
        <begin position="414"/>
        <end position="571"/>
    </location>
</feature>
<comment type="similarity">
    <text evidence="2">Belongs to the IucA/IucC family.</text>
</comment>
<dbReference type="Gene3D" id="1.10.510.40">
    <property type="match status" value="1"/>
</dbReference>
<evidence type="ECO:0000313" key="6">
    <source>
        <dbReference type="EMBL" id="SUM58121.1"/>
    </source>
</evidence>
<evidence type="ECO:0000259" key="4">
    <source>
        <dbReference type="Pfam" id="PF06276"/>
    </source>
</evidence>
<dbReference type="PANTHER" id="PTHR34384:SF6">
    <property type="entry name" value="STAPHYLOFERRIN B SYNTHASE"/>
    <property type="match status" value="1"/>
</dbReference>
<accession>A0A0D6XM89</accession>
<keyword evidence="6" id="KW-0436">Ligase</keyword>
<organism evidence="6 8">
    <name type="scientific">Staphylococcus microti</name>
    <dbReference type="NCBI Taxonomy" id="569857"/>
    <lineage>
        <taxon>Bacteria</taxon>
        <taxon>Bacillati</taxon>
        <taxon>Bacillota</taxon>
        <taxon>Bacilli</taxon>
        <taxon>Bacillales</taxon>
        <taxon>Staphylococcaceae</taxon>
        <taxon>Staphylococcus</taxon>
    </lineage>
</organism>
<comment type="pathway">
    <text evidence="1">Siderophore biosynthesis.</text>
</comment>
<dbReference type="Pfam" id="PF06276">
    <property type="entry name" value="FhuF"/>
    <property type="match status" value="1"/>
</dbReference>
<evidence type="ECO:0000256" key="2">
    <source>
        <dbReference type="ARBA" id="ARBA00007832"/>
    </source>
</evidence>
<dbReference type="OrthoDB" id="495728at2"/>
<sequence length="589" mass="67805">MTATHQHKADQMIQYRVLLACMKESLFPSTTYISVEDGIVHIRYQQHHLYVQYLAKSAFYQITMDGPITYTTEDETEEIKNLRMLIDILMHHFNIAFHERLIEELEHSVLGLSLSYRQYEHRETAMRHALKFSRMPSELNFIAWLTHMGEDHHFSALGYTEGMVWHGHPSHPLTKTKLPLSSQAIQAYAPEFMRVVPLKVMLVHESVLHETAMNGDTDFVLNAVIPDMKRKLQQYLEPYEAELTDYRVMFVHPWQYEHVIVTQFKERIQAHEVIPTPFTVDAKATLSFRTMYLLGRPFHIKLPVNVQATSAVRTVSTVTTVDGPNLSYQLQPLLNHYPTLQVAMEPYGAYIDAPADIARQFAMIVRQSPEKTATDVTQLVTACLIERNPVDKQVVVDSLVEYVYGDVNETTIAMFLREYSRALVTPLIAYIQQYGIALEAHQQNTILEVHKANQAFSFIVRDLGGARIDLPTLQRAIPEVDITNTSLIAEDIEAVIAKFQHAVIQNQLGTLIHHFKQQHNCNEQALYQIIRDVLHEAIDETQPHAVALKRVLFGEQVIVKALLNMRMKQQVKKYMHVALDNPLYEKKVY</sequence>
<dbReference type="Proteomes" id="UP000254100">
    <property type="component" value="Unassembled WGS sequence"/>
</dbReference>
<reference evidence="6 8" key="2">
    <citation type="submission" date="2018-06" db="EMBL/GenBank/DDBJ databases">
        <authorList>
            <consortium name="Pathogen Informatics"/>
            <person name="Doyle S."/>
        </authorList>
    </citation>
    <scope>NUCLEOTIDE SEQUENCE [LARGE SCALE GENOMIC DNA]</scope>
    <source>
        <strain evidence="6 8">NCTC13832</strain>
    </source>
</reference>
<dbReference type="GO" id="GO:0019290">
    <property type="term" value="P:siderophore biosynthetic process"/>
    <property type="evidence" value="ECO:0007669"/>
    <property type="project" value="InterPro"/>
</dbReference>
<dbReference type="EMBL" id="UHDT01000001">
    <property type="protein sequence ID" value="SUM58121.1"/>
    <property type="molecule type" value="Genomic_DNA"/>
</dbReference>
<dbReference type="InterPro" id="IPR007310">
    <property type="entry name" value="Aerobactin_biosyn_IucA/IucC_N"/>
</dbReference>
<dbReference type="InterPro" id="IPR037455">
    <property type="entry name" value="LucA/IucC-like"/>
</dbReference>
<protein>
    <submittedName>
        <fullName evidence="6">Siderophore biosynthesis protein, IucA/IucC family protein</fullName>
        <ecNumber evidence="6">6.3.2.-</ecNumber>
    </submittedName>
    <submittedName>
        <fullName evidence="5">Siderophore synthetase</fullName>
    </submittedName>
</protein>
<dbReference type="PANTHER" id="PTHR34384">
    <property type="entry name" value="L-2,3-DIAMINOPROPANOATE--CITRATE LIGASE"/>
    <property type="match status" value="1"/>
</dbReference>
<proteinExistence type="inferred from homology"/>
<dbReference type="RefSeq" id="WP_044361519.1">
    <property type="nucleotide sequence ID" value="NZ_JXWY01000135.1"/>
</dbReference>
<reference evidence="5 7" key="1">
    <citation type="submission" date="2015-01" db="EMBL/GenBank/DDBJ databases">
        <authorList>
            <person name="Guo J."/>
        </authorList>
    </citation>
    <scope>NUCLEOTIDE SEQUENCE [LARGE SCALE GENOMIC DNA]</scope>
    <source>
        <strain evidence="5 7">DSM 22147</strain>
    </source>
</reference>